<feature type="transmembrane region" description="Helical" evidence="1">
    <location>
        <begin position="167"/>
        <end position="186"/>
    </location>
</feature>
<keyword evidence="1" id="KW-0812">Transmembrane</keyword>
<keyword evidence="1" id="KW-1133">Transmembrane helix</keyword>
<evidence type="ECO:0000313" key="2">
    <source>
        <dbReference type="EMBL" id="GAI94966.1"/>
    </source>
</evidence>
<comment type="caution">
    <text evidence="2">The sequence shown here is derived from an EMBL/GenBank/DDBJ whole genome shotgun (WGS) entry which is preliminary data.</text>
</comment>
<reference evidence="2" key="1">
    <citation type="journal article" date="2014" name="Front. Microbiol.">
        <title>High frequency of phylogenetically diverse reductive dehalogenase-homologous genes in deep subseafloor sedimentary metagenomes.</title>
        <authorList>
            <person name="Kawai M."/>
            <person name="Futagami T."/>
            <person name="Toyoda A."/>
            <person name="Takaki Y."/>
            <person name="Nishi S."/>
            <person name="Hori S."/>
            <person name="Arai W."/>
            <person name="Tsubouchi T."/>
            <person name="Morono Y."/>
            <person name="Uchiyama I."/>
            <person name="Ito T."/>
            <person name="Fujiyama A."/>
            <person name="Inagaki F."/>
            <person name="Takami H."/>
        </authorList>
    </citation>
    <scope>NUCLEOTIDE SEQUENCE</scope>
    <source>
        <strain evidence="2">Expedition CK06-06</strain>
    </source>
</reference>
<name>X1TUD6_9ZZZZ</name>
<protein>
    <submittedName>
        <fullName evidence="2">Uncharacterized protein</fullName>
    </submittedName>
</protein>
<evidence type="ECO:0000256" key="1">
    <source>
        <dbReference type="SAM" id="Phobius"/>
    </source>
</evidence>
<accession>X1TUD6</accession>
<dbReference type="EMBL" id="BARW01024706">
    <property type="protein sequence ID" value="GAI94966.1"/>
    <property type="molecule type" value="Genomic_DNA"/>
</dbReference>
<dbReference type="AlphaFoldDB" id="X1TUD6"/>
<feature type="transmembrane region" description="Helical" evidence="1">
    <location>
        <begin position="138"/>
        <end position="161"/>
    </location>
</feature>
<sequence>MEQAREGEERGRGIPLDDAQRIARHYGVTIEEACDLLRTYSVEELLPERGYGLTAAAQVVGYSLQDLQVALNTMEESLPEGGKAKLEICTEALPTEEDLATAYLNMAGAGFHTSYPSARIVQGVPTTQFSLQKGSPQWALLIPLLPTALIVGLIAFGLVRIEEISKALLPLMITGAVGLVGVALIVRKPAERIAERYLPKV</sequence>
<proteinExistence type="predicted"/>
<organism evidence="2">
    <name type="scientific">marine sediment metagenome</name>
    <dbReference type="NCBI Taxonomy" id="412755"/>
    <lineage>
        <taxon>unclassified sequences</taxon>
        <taxon>metagenomes</taxon>
        <taxon>ecological metagenomes</taxon>
    </lineage>
</organism>
<gene>
    <name evidence="2" type="ORF">S12H4_40676</name>
</gene>
<keyword evidence="1" id="KW-0472">Membrane</keyword>